<dbReference type="OrthoDB" id="1095660at2759"/>
<organism evidence="2 3">
    <name type="scientific">Trema orientale</name>
    <name type="common">Charcoal tree</name>
    <name type="synonym">Celtis orientalis</name>
    <dbReference type="NCBI Taxonomy" id="63057"/>
    <lineage>
        <taxon>Eukaryota</taxon>
        <taxon>Viridiplantae</taxon>
        <taxon>Streptophyta</taxon>
        <taxon>Embryophyta</taxon>
        <taxon>Tracheophyta</taxon>
        <taxon>Spermatophyta</taxon>
        <taxon>Magnoliopsida</taxon>
        <taxon>eudicotyledons</taxon>
        <taxon>Gunneridae</taxon>
        <taxon>Pentapetalae</taxon>
        <taxon>rosids</taxon>
        <taxon>fabids</taxon>
        <taxon>Rosales</taxon>
        <taxon>Cannabaceae</taxon>
        <taxon>Trema</taxon>
    </lineage>
</organism>
<sequence length="143" mass="15450">MMTAQMIKLISSLDDTRVVSGISRLHFSDSQCGVDRLQFFTYFLAITTVHSASTIHVASTSTTPPSITSSSGSPITLHLSRAASDRTKGNRARGAILMFLHGAWCWAMAVGWPSLMTLFDGLESWQGVAFEVVHQGLISVGMS</sequence>
<name>A0A2P5FM93_TREOI</name>
<dbReference type="Proteomes" id="UP000237000">
    <property type="component" value="Unassembled WGS sequence"/>
</dbReference>
<dbReference type="InParanoid" id="A0A2P5FM93"/>
<reference evidence="3" key="1">
    <citation type="submission" date="2016-06" db="EMBL/GenBank/DDBJ databases">
        <title>Parallel loss of symbiosis genes in relatives of nitrogen-fixing non-legume Parasponia.</title>
        <authorList>
            <person name="Van Velzen R."/>
            <person name="Holmer R."/>
            <person name="Bu F."/>
            <person name="Rutten L."/>
            <person name="Van Zeijl A."/>
            <person name="Liu W."/>
            <person name="Santuari L."/>
            <person name="Cao Q."/>
            <person name="Sharma T."/>
            <person name="Shen D."/>
            <person name="Roswanjaya Y."/>
            <person name="Wardhani T."/>
            <person name="Kalhor M.S."/>
            <person name="Jansen J."/>
            <person name="Van den Hoogen J."/>
            <person name="Gungor B."/>
            <person name="Hartog M."/>
            <person name="Hontelez J."/>
            <person name="Verver J."/>
            <person name="Yang W.-C."/>
            <person name="Schijlen E."/>
            <person name="Repin R."/>
            <person name="Schilthuizen M."/>
            <person name="Schranz E."/>
            <person name="Heidstra R."/>
            <person name="Miyata K."/>
            <person name="Fedorova E."/>
            <person name="Kohlen W."/>
            <person name="Bisseling T."/>
            <person name="Smit S."/>
            <person name="Geurts R."/>
        </authorList>
    </citation>
    <scope>NUCLEOTIDE SEQUENCE [LARGE SCALE GENOMIC DNA]</scope>
    <source>
        <strain evidence="3">cv. RG33-2</strain>
    </source>
</reference>
<evidence type="ECO:0000313" key="2">
    <source>
        <dbReference type="EMBL" id="PON98917.1"/>
    </source>
</evidence>
<accession>A0A2P5FM93</accession>
<gene>
    <name evidence="2" type="ORF">TorRG33x02_051540</name>
</gene>
<keyword evidence="1" id="KW-1133">Transmembrane helix</keyword>
<evidence type="ECO:0000313" key="3">
    <source>
        <dbReference type="Proteomes" id="UP000237000"/>
    </source>
</evidence>
<evidence type="ECO:0000256" key="1">
    <source>
        <dbReference type="SAM" id="Phobius"/>
    </source>
</evidence>
<protein>
    <submittedName>
        <fullName evidence="2">Uncharacterized protein</fullName>
    </submittedName>
</protein>
<keyword evidence="1" id="KW-0472">Membrane</keyword>
<dbReference type="EMBL" id="JXTC01000021">
    <property type="protein sequence ID" value="PON98917.1"/>
    <property type="molecule type" value="Genomic_DNA"/>
</dbReference>
<feature type="transmembrane region" description="Helical" evidence="1">
    <location>
        <begin position="95"/>
        <end position="115"/>
    </location>
</feature>
<keyword evidence="1" id="KW-0812">Transmembrane</keyword>
<dbReference type="AlphaFoldDB" id="A0A2P5FM93"/>
<proteinExistence type="predicted"/>
<comment type="caution">
    <text evidence="2">The sequence shown here is derived from an EMBL/GenBank/DDBJ whole genome shotgun (WGS) entry which is preliminary data.</text>
</comment>
<keyword evidence="3" id="KW-1185">Reference proteome</keyword>